<evidence type="ECO:0000259" key="3">
    <source>
        <dbReference type="Pfam" id="PF25591"/>
    </source>
</evidence>
<keyword evidence="2" id="KW-0472">Membrane</keyword>
<feature type="transmembrane region" description="Helical" evidence="2">
    <location>
        <begin position="99"/>
        <end position="120"/>
    </location>
</feature>
<evidence type="ECO:0000313" key="4">
    <source>
        <dbReference type="EMBL" id="QEO08842.1"/>
    </source>
</evidence>
<dbReference type="AlphaFoldDB" id="A0A5C1Y7G2"/>
<dbReference type="EMBL" id="CP043504">
    <property type="protein sequence ID" value="QEO08842.1"/>
    <property type="molecule type" value="Genomic_DNA"/>
</dbReference>
<gene>
    <name evidence="4" type="ORF">FLP23_01700</name>
</gene>
<reference evidence="4 5" key="1">
    <citation type="submission" date="2019-09" db="EMBL/GenBank/DDBJ databases">
        <title>Genome sequencing of strain KACC 19322.</title>
        <authorList>
            <person name="Heo J."/>
            <person name="Kim S.-J."/>
            <person name="Kim J.-S."/>
            <person name="Hong S.-B."/>
            <person name="Kwon S.-W."/>
        </authorList>
    </citation>
    <scope>NUCLEOTIDE SEQUENCE [LARGE SCALE GENOMIC DNA]</scope>
    <source>
        <strain evidence="4 5">KACC 19322</strain>
    </source>
</reference>
<feature type="region of interest" description="Disordered" evidence="1">
    <location>
        <begin position="57"/>
        <end position="86"/>
    </location>
</feature>
<evidence type="ECO:0000256" key="2">
    <source>
        <dbReference type="SAM" id="Phobius"/>
    </source>
</evidence>
<dbReference type="InterPro" id="IPR057893">
    <property type="entry name" value="LRV_2"/>
</dbReference>
<dbReference type="Proteomes" id="UP000322159">
    <property type="component" value="Chromosome"/>
</dbReference>
<dbReference type="OrthoDB" id="3787329at2"/>
<protein>
    <recommendedName>
        <fullName evidence="3">Leucine rich repeat variant domain-containing protein</fullName>
    </recommendedName>
</protein>
<organism evidence="4 5">
    <name type="scientific">Protaetiibacter larvae</name>
    <dbReference type="NCBI Taxonomy" id="2592654"/>
    <lineage>
        <taxon>Bacteria</taxon>
        <taxon>Bacillati</taxon>
        <taxon>Actinomycetota</taxon>
        <taxon>Actinomycetes</taxon>
        <taxon>Micrococcales</taxon>
        <taxon>Microbacteriaceae</taxon>
        <taxon>Protaetiibacter</taxon>
    </lineage>
</organism>
<evidence type="ECO:0000256" key="1">
    <source>
        <dbReference type="SAM" id="MobiDB-lite"/>
    </source>
</evidence>
<feature type="compositionally biased region" description="Low complexity" evidence="1">
    <location>
        <begin position="58"/>
        <end position="80"/>
    </location>
</feature>
<feature type="domain" description="Leucine rich repeat variant" evidence="3">
    <location>
        <begin position="6"/>
        <end position="61"/>
    </location>
</feature>
<keyword evidence="2" id="KW-1133">Transmembrane helix</keyword>
<proteinExistence type="predicted"/>
<accession>A0A5C1Y7G2</accession>
<evidence type="ECO:0000313" key="5">
    <source>
        <dbReference type="Proteomes" id="UP000322159"/>
    </source>
</evidence>
<dbReference type="RefSeq" id="WP_149324274.1">
    <property type="nucleotide sequence ID" value="NZ_CP043504.1"/>
</dbReference>
<dbReference type="Pfam" id="PF25591">
    <property type="entry name" value="LRV_2"/>
    <property type="match status" value="1"/>
</dbReference>
<keyword evidence="2" id="KW-0812">Transmembrane</keyword>
<keyword evidence="5" id="KW-1185">Reference proteome</keyword>
<sequence>MVGERDDAWAQLHDPTTDAARLMEIAQAHPEFAAQIEAHPNVYPGLVDWLHEHAAAGPAATPETSPDAAAATAAAADAPFGPRPAPRVRAAMSRRARTVLLTAGAVVALGAIAVGAVFVVQAIQRGSDARPEAAGGDGDVARAADYRLGAEVTWSLEPPLEVQPNVDYRGITARPILSDEVWLTQWVTDTAGNGAVVGDALVAVDAADGEVLWTDAGYRRECADRLIDDSLVCADQDTQRVQVFDAASGPVAGAPLAGRAANGVMGYDDTALVAVERMGDSGHDELTFGRYELDGTTVWEFTRDCEFGAPPSAGAGSAALFFPMGEGKVLAHGSCWGGYVDVETGEVLEEGSAEEYFVPGIGGDDSWGIVGEVQVAVDEGALVGFTDNSPDNQLWRVELGLGDAYWQFFAADDAPNAPLLLVGDERMLRVDPLLPPTRVDGMPDELPDCPAGWTPVAWSEWDGGITLVCQEVSGSSFRAFRVGGGETSSDDVEVTPTGYRIVFEDGELELALGGWWVLDDSETAVGAIRGWTAGRAEAASYPELPSGVQACPSGTFPLSLSLWRGGWLLVCGLASDSPSSLRFVDGERSGIGEAYLDGDRVCGVDQEGVELCVSAAPALVQFSADGGVPTQRSVTDNYFAGRGEGGAGRGTGAYGVETPDDTPEQQVAYLVAVLQKSAEARSTVGAVLAPLNACSVDGADIEALQRLLQARTDLLAALRTTPVDQVPGGADLLAQLVRALELSELADQQYVDTANQMATGDCAGGRATYRVAIATADQAEAAKQAFVASWNATIPAQFGAPSYSAGDI</sequence>
<name>A0A5C1Y7G2_9MICO</name>
<dbReference type="KEGG" id="lyk:FLP23_01700"/>